<keyword evidence="1" id="KW-0812">Transmembrane</keyword>
<dbReference type="GO" id="GO:0016757">
    <property type="term" value="F:glycosyltransferase activity"/>
    <property type="evidence" value="ECO:0007669"/>
    <property type="project" value="InterPro"/>
</dbReference>
<dbReference type="PANTHER" id="PTHR45947">
    <property type="entry name" value="SULFOQUINOVOSYL TRANSFERASE SQD2"/>
    <property type="match status" value="1"/>
</dbReference>
<evidence type="ECO:0000259" key="3">
    <source>
        <dbReference type="Pfam" id="PF13439"/>
    </source>
</evidence>
<name>A0A1F5G315_9BACT</name>
<dbReference type="AlphaFoldDB" id="A0A1F5G315"/>
<dbReference type="Pfam" id="PF00534">
    <property type="entry name" value="Glycos_transf_1"/>
    <property type="match status" value="1"/>
</dbReference>
<dbReference type="Pfam" id="PF13439">
    <property type="entry name" value="Glyco_transf_4"/>
    <property type="match status" value="1"/>
</dbReference>
<dbReference type="InterPro" id="IPR050194">
    <property type="entry name" value="Glycosyltransferase_grp1"/>
</dbReference>
<dbReference type="InterPro" id="IPR028098">
    <property type="entry name" value="Glyco_trans_4-like_N"/>
</dbReference>
<reference evidence="4 5" key="1">
    <citation type="journal article" date="2016" name="Nat. Commun.">
        <title>Thousands of microbial genomes shed light on interconnected biogeochemical processes in an aquifer system.</title>
        <authorList>
            <person name="Anantharaman K."/>
            <person name="Brown C.T."/>
            <person name="Hug L.A."/>
            <person name="Sharon I."/>
            <person name="Castelle C.J."/>
            <person name="Probst A.J."/>
            <person name="Thomas B.C."/>
            <person name="Singh A."/>
            <person name="Wilkins M.J."/>
            <person name="Karaoz U."/>
            <person name="Brodie E.L."/>
            <person name="Williams K.H."/>
            <person name="Hubbard S.S."/>
            <person name="Banfield J.F."/>
        </authorList>
    </citation>
    <scope>NUCLEOTIDE SEQUENCE [LARGE SCALE GENOMIC DNA]</scope>
</reference>
<protein>
    <recommendedName>
        <fullName evidence="6">Glycosyl transferase family 1 domain-containing protein</fullName>
    </recommendedName>
</protein>
<dbReference type="InterPro" id="IPR001296">
    <property type="entry name" value="Glyco_trans_1"/>
</dbReference>
<feature type="domain" description="Glycosyltransferase subfamily 4-like N-terminal" evidence="3">
    <location>
        <begin position="21"/>
        <end position="172"/>
    </location>
</feature>
<evidence type="ECO:0000313" key="4">
    <source>
        <dbReference type="EMBL" id="OGD86263.1"/>
    </source>
</evidence>
<evidence type="ECO:0000259" key="2">
    <source>
        <dbReference type="Pfam" id="PF00534"/>
    </source>
</evidence>
<sequence>MKRKLKICSPQLGISPTSSLGGEIYDYQTLKGFTQKGIDVFVYLPKDRPYDKKLNHFHITYAFVKHIVPPWIYSFICLLYLFRTYKKEKFDILRIHSPRFLGLSAIIFHFFYSKVPILTSQVTVDPSPIYYPIEWLTFRISKRIIVQSEYMKNLLIKKYHVSSAKIAVTYGGQLDAPIKLRAIPVKAKPISSESPVILFMGVLVKRKNPLFLVDILKNCKKVIPKLKLVIIGTGPLKNGLVKKLKTEHLLNDTVLIDSAYGKEKTFWFTRMNIFLMPSWDEGFGLAVTEAMSFAKPVITSDKAAFKEIIANGQNGYTLPLENPSEWVKTIVGLIRYPNIAKKIGNSAQKSVIEKFSWGKTYRLNYQVVKEMIR</sequence>
<dbReference type="EMBL" id="MFAT01000032">
    <property type="protein sequence ID" value="OGD86263.1"/>
    <property type="molecule type" value="Genomic_DNA"/>
</dbReference>
<evidence type="ECO:0000313" key="5">
    <source>
        <dbReference type="Proteomes" id="UP000176317"/>
    </source>
</evidence>
<feature type="transmembrane region" description="Helical" evidence="1">
    <location>
        <begin position="59"/>
        <end position="81"/>
    </location>
</feature>
<gene>
    <name evidence="4" type="ORF">A2164_03750</name>
</gene>
<dbReference type="PANTHER" id="PTHR45947:SF3">
    <property type="entry name" value="SULFOQUINOVOSYL TRANSFERASE SQD2"/>
    <property type="match status" value="1"/>
</dbReference>
<feature type="domain" description="Glycosyl transferase family 1" evidence="2">
    <location>
        <begin position="187"/>
        <end position="349"/>
    </location>
</feature>
<accession>A0A1F5G315</accession>
<proteinExistence type="predicted"/>
<dbReference type="SUPFAM" id="SSF53756">
    <property type="entry name" value="UDP-Glycosyltransferase/glycogen phosphorylase"/>
    <property type="match status" value="1"/>
</dbReference>
<dbReference type="Proteomes" id="UP000176317">
    <property type="component" value="Unassembled WGS sequence"/>
</dbReference>
<comment type="caution">
    <text evidence="4">The sequence shown here is derived from an EMBL/GenBank/DDBJ whole genome shotgun (WGS) entry which is preliminary data.</text>
</comment>
<keyword evidence="1" id="KW-1133">Transmembrane helix</keyword>
<organism evidence="4 5">
    <name type="scientific">Candidatus Curtissbacteria bacterium RBG_13_35_7</name>
    <dbReference type="NCBI Taxonomy" id="1797705"/>
    <lineage>
        <taxon>Bacteria</taxon>
        <taxon>Candidatus Curtissiibacteriota</taxon>
    </lineage>
</organism>
<evidence type="ECO:0000256" key="1">
    <source>
        <dbReference type="SAM" id="Phobius"/>
    </source>
</evidence>
<dbReference type="Gene3D" id="3.40.50.2000">
    <property type="entry name" value="Glycogen Phosphorylase B"/>
    <property type="match status" value="2"/>
</dbReference>
<evidence type="ECO:0008006" key="6">
    <source>
        <dbReference type="Google" id="ProtNLM"/>
    </source>
</evidence>
<keyword evidence="1" id="KW-0472">Membrane</keyword>